<keyword evidence="2" id="KW-0963">Cytoplasm</keyword>
<feature type="modified residue" description="4-aspartylphosphate" evidence="8">
    <location>
        <position position="55"/>
    </location>
</feature>
<dbReference type="EMBL" id="JACXIY010000010">
    <property type="protein sequence ID" value="MBD2868576.1"/>
    <property type="molecule type" value="Genomic_DNA"/>
</dbReference>
<dbReference type="PANTHER" id="PTHR42713:SF3">
    <property type="entry name" value="TRANSCRIPTIONAL REGULATORY PROTEIN HPTR"/>
    <property type="match status" value="1"/>
</dbReference>
<dbReference type="AlphaFoldDB" id="A0A927H4M7"/>
<dbReference type="SMART" id="SM00342">
    <property type="entry name" value="HTH_ARAC"/>
    <property type="match status" value="1"/>
</dbReference>
<dbReference type="SUPFAM" id="SSF46689">
    <property type="entry name" value="Homeodomain-like"/>
    <property type="match status" value="2"/>
</dbReference>
<dbReference type="InterPro" id="IPR051552">
    <property type="entry name" value="HptR"/>
</dbReference>
<dbReference type="PRINTS" id="PR00032">
    <property type="entry name" value="HTHARAC"/>
</dbReference>
<dbReference type="PROSITE" id="PS50110">
    <property type="entry name" value="RESPONSE_REGULATORY"/>
    <property type="match status" value="1"/>
</dbReference>
<comment type="caution">
    <text evidence="11">The sequence shown here is derived from an EMBL/GenBank/DDBJ whole genome shotgun (WGS) entry which is preliminary data.</text>
</comment>
<dbReference type="GO" id="GO:0005737">
    <property type="term" value="C:cytoplasm"/>
    <property type="evidence" value="ECO:0007669"/>
    <property type="project" value="UniProtKB-SubCell"/>
</dbReference>
<evidence type="ECO:0000259" key="10">
    <source>
        <dbReference type="PROSITE" id="PS50110"/>
    </source>
</evidence>
<evidence type="ECO:0000256" key="1">
    <source>
        <dbReference type="ARBA" id="ARBA00004496"/>
    </source>
</evidence>
<organism evidence="11 12">
    <name type="scientific">Paenibacillus arenilitoris</name>
    <dbReference type="NCBI Taxonomy" id="2772299"/>
    <lineage>
        <taxon>Bacteria</taxon>
        <taxon>Bacillati</taxon>
        <taxon>Bacillota</taxon>
        <taxon>Bacilli</taxon>
        <taxon>Bacillales</taxon>
        <taxon>Paenibacillaceae</taxon>
        <taxon>Paenibacillus</taxon>
    </lineage>
</organism>
<dbReference type="InterPro" id="IPR001789">
    <property type="entry name" value="Sig_transdc_resp-reg_receiver"/>
</dbReference>
<keyword evidence="12" id="KW-1185">Reference proteome</keyword>
<dbReference type="RefSeq" id="WP_190859965.1">
    <property type="nucleotide sequence ID" value="NZ_JACXIY010000010.1"/>
</dbReference>
<dbReference type="GO" id="GO:0000160">
    <property type="term" value="P:phosphorelay signal transduction system"/>
    <property type="evidence" value="ECO:0007669"/>
    <property type="project" value="UniProtKB-KW"/>
</dbReference>
<evidence type="ECO:0000256" key="6">
    <source>
        <dbReference type="ARBA" id="ARBA00023125"/>
    </source>
</evidence>
<reference evidence="11" key="1">
    <citation type="submission" date="2020-09" db="EMBL/GenBank/DDBJ databases">
        <title>A novel bacterium of genus Paenibacillus, isolated from South China Sea.</title>
        <authorList>
            <person name="Huang H."/>
            <person name="Mo K."/>
            <person name="Hu Y."/>
        </authorList>
    </citation>
    <scope>NUCLEOTIDE SEQUENCE</scope>
    <source>
        <strain evidence="11">IB182493</strain>
    </source>
</reference>
<evidence type="ECO:0000256" key="8">
    <source>
        <dbReference type="PROSITE-ProRule" id="PRU00169"/>
    </source>
</evidence>
<evidence type="ECO:0000256" key="4">
    <source>
        <dbReference type="ARBA" id="ARBA00023012"/>
    </source>
</evidence>
<keyword evidence="4" id="KW-0902">Two-component regulatory system</keyword>
<name>A0A927H4M7_9BACL</name>
<evidence type="ECO:0000256" key="7">
    <source>
        <dbReference type="ARBA" id="ARBA00023163"/>
    </source>
</evidence>
<dbReference type="GO" id="GO:0003700">
    <property type="term" value="F:DNA-binding transcription factor activity"/>
    <property type="evidence" value="ECO:0007669"/>
    <property type="project" value="InterPro"/>
</dbReference>
<dbReference type="Pfam" id="PF00072">
    <property type="entry name" value="Response_reg"/>
    <property type="match status" value="1"/>
</dbReference>
<comment type="subcellular location">
    <subcellularLocation>
        <location evidence="1">Cytoplasm</location>
    </subcellularLocation>
</comment>
<dbReference type="InterPro" id="IPR018060">
    <property type="entry name" value="HTH_AraC"/>
</dbReference>
<dbReference type="PANTHER" id="PTHR42713">
    <property type="entry name" value="HISTIDINE KINASE-RELATED"/>
    <property type="match status" value="1"/>
</dbReference>
<proteinExistence type="predicted"/>
<dbReference type="SMART" id="SM00448">
    <property type="entry name" value="REC"/>
    <property type="match status" value="1"/>
</dbReference>
<evidence type="ECO:0000313" key="11">
    <source>
        <dbReference type="EMBL" id="MBD2868576.1"/>
    </source>
</evidence>
<dbReference type="GO" id="GO:0043565">
    <property type="term" value="F:sequence-specific DNA binding"/>
    <property type="evidence" value="ECO:0007669"/>
    <property type="project" value="InterPro"/>
</dbReference>
<dbReference type="CDD" id="cd17536">
    <property type="entry name" value="REC_YesN-like"/>
    <property type="match status" value="1"/>
</dbReference>
<keyword evidence="6" id="KW-0238">DNA-binding</keyword>
<dbReference type="InterPro" id="IPR020449">
    <property type="entry name" value="Tscrpt_reg_AraC-type_HTH"/>
</dbReference>
<gene>
    <name evidence="11" type="ORF">IDH41_08300</name>
</gene>
<sequence length="256" mass="29401">MLKLLIVDDEPIILAGLEHLIRGERSAFTDIERASDAFEALDLLDTFRPDLIITDIQMPAMDGLAFIHEAQQKGAKRFVILSGYDHFDYARQALRLQVNDYLLKPIQKKELSEILNRLTLEIMEERKEMPKPADAPSSPEQETSVPIRKFQAYVRTHFMRDIALDEVAEHLNLHPNYFCTVLKKETGMTFLQYLHTVRIENAKELLANPDPLTMEQIAKSVGFESPRHFYKVFKQFTGQTPGAYKQLVIGETTPEP</sequence>
<evidence type="ECO:0000313" key="12">
    <source>
        <dbReference type="Proteomes" id="UP000632125"/>
    </source>
</evidence>
<dbReference type="InterPro" id="IPR011006">
    <property type="entry name" value="CheY-like_superfamily"/>
</dbReference>
<keyword evidence="7" id="KW-0804">Transcription</keyword>
<evidence type="ECO:0000256" key="2">
    <source>
        <dbReference type="ARBA" id="ARBA00022490"/>
    </source>
</evidence>
<keyword evidence="5" id="KW-0805">Transcription regulation</keyword>
<feature type="domain" description="HTH araC/xylS-type" evidence="9">
    <location>
        <begin position="148"/>
        <end position="247"/>
    </location>
</feature>
<protein>
    <submittedName>
        <fullName evidence="11">Response regulator</fullName>
    </submittedName>
</protein>
<feature type="domain" description="Response regulatory" evidence="10">
    <location>
        <begin position="3"/>
        <end position="119"/>
    </location>
</feature>
<accession>A0A927H4M7</accession>
<dbReference type="Gene3D" id="3.40.50.2300">
    <property type="match status" value="1"/>
</dbReference>
<dbReference type="InterPro" id="IPR009057">
    <property type="entry name" value="Homeodomain-like_sf"/>
</dbReference>
<evidence type="ECO:0000259" key="9">
    <source>
        <dbReference type="PROSITE" id="PS01124"/>
    </source>
</evidence>
<dbReference type="Gene3D" id="1.10.10.60">
    <property type="entry name" value="Homeodomain-like"/>
    <property type="match status" value="2"/>
</dbReference>
<evidence type="ECO:0000256" key="3">
    <source>
        <dbReference type="ARBA" id="ARBA00022553"/>
    </source>
</evidence>
<evidence type="ECO:0000256" key="5">
    <source>
        <dbReference type="ARBA" id="ARBA00023015"/>
    </source>
</evidence>
<dbReference type="PROSITE" id="PS01124">
    <property type="entry name" value="HTH_ARAC_FAMILY_2"/>
    <property type="match status" value="1"/>
</dbReference>
<dbReference type="Pfam" id="PF12833">
    <property type="entry name" value="HTH_18"/>
    <property type="match status" value="1"/>
</dbReference>
<keyword evidence="3 8" id="KW-0597">Phosphoprotein</keyword>
<dbReference type="Proteomes" id="UP000632125">
    <property type="component" value="Unassembled WGS sequence"/>
</dbReference>
<dbReference type="SUPFAM" id="SSF52172">
    <property type="entry name" value="CheY-like"/>
    <property type="match status" value="1"/>
</dbReference>